<comment type="caution">
    <text evidence="1">The sequence shown here is derived from an EMBL/GenBank/DDBJ whole genome shotgun (WGS) entry which is preliminary data.</text>
</comment>
<dbReference type="Proteomes" id="UP000327468">
    <property type="component" value="Chromosome 3"/>
</dbReference>
<sequence length="89" mass="9566">MQHTKPAAPLEEERKISGATTPAALNLKFHAPRQGLARALACSPNSHQQACSLYQEIIPMSAQLAPNLTAYGKVMGLKKSTLIYCMGSL</sequence>
<dbReference type="AlphaFoldDB" id="A0A5N5PQP1"/>
<dbReference type="EMBL" id="VFJC01000004">
    <property type="protein sequence ID" value="KAB5582035.1"/>
    <property type="molecule type" value="Genomic_DNA"/>
</dbReference>
<accession>A0A5N5PQP1</accession>
<evidence type="ECO:0000313" key="1">
    <source>
        <dbReference type="EMBL" id="KAB5582035.1"/>
    </source>
</evidence>
<organism evidence="1 2">
    <name type="scientific">Pangasianodon hypophthalmus</name>
    <name type="common">Striped catfish</name>
    <name type="synonym">Helicophagus hypophthalmus</name>
    <dbReference type="NCBI Taxonomy" id="310915"/>
    <lineage>
        <taxon>Eukaryota</taxon>
        <taxon>Metazoa</taxon>
        <taxon>Chordata</taxon>
        <taxon>Craniata</taxon>
        <taxon>Vertebrata</taxon>
        <taxon>Euteleostomi</taxon>
        <taxon>Actinopterygii</taxon>
        <taxon>Neopterygii</taxon>
        <taxon>Teleostei</taxon>
        <taxon>Ostariophysi</taxon>
        <taxon>Siluriformes</taxon>
        <taxon>Pangasiidae</taxon>
        <taxon>Pangasianodon</taxon>
    </lineage>
</organism>
<keyword evidence="2" id="KW-1185">Reference proteome</keyword>
<proteinExistence type="predicted"/>
<name>A0A5N5PQP1_PANHP</name>
<evidence type="ECO:0000313" key="2">
    <source>
        <dbReference type="Proteomes" id="UP000327468"/>
    </source>
</evidence>
<protein>
    <submittedName>
        <fullName evidence="1">Uncharacterized protein</fullName>
    </submittedName>
</protein>
<gene>
    <name evidence="1" type="ORF">PHYPO_G00182550</name>
</gene>
<reference evidence="1 2" key="1">
    <citation type="submission" date="2019-06" db="EMBL/GenBank/DDBJ databases">
        <title>A chromosome-scale genome assembly of the striped catfish, Pangasianodon hypophthalmus.</title>
        <authorList>
            <person name="Wen M."/>
            <person name="Zahm M."/>
            <person name="Roques C."/>
            <person name="Cabau C."/>
            <person name="Klopp C."/>
            <person name="Donnadieu C."/>
            <person name="Jouanno E."/>
            <person name="Avarre J.-C."/>
            <person name="Campet M."/>
            <person name="Ha T.T.T."/>
            <person name="Dugue R."/>
            <person name="Lampietro C."/>
            <person name="Louis A."/>
            <person name="Herpin A."/>
            <person name="Echchiki A."/>
            <person name="Berthelot C."/>
            <person name="Parey E."/>
            <person name="Roest-Crollius H."/>
            <person name="Braasch I."/>
            <person name="Postlethwait J."/>
            <person name="Bobe J."/>
            <person name="Montfort J."/>
            <person name="Bouchez O."/>
            <person name="Begum T."/>
            <person name="Schartl M."/>
            <person name="Guiguen Y."/>
        </authorList>
    </citation>
    <scope>NUCLEOTIDE SEQUENCE [LARGE SCALE GENOMIC DNA]</scope>
    <source>
        <strain evidence="1 2">Indonesia</strain>
        <tissue evidence="1">Blood</tissue>
    </source>
</reference>